<evidence type="ECO:0000256" key="7">
    <source>
        <dbReference type="SAM" id="MobiDB-lite"/>
    </source>
</evidence>
<comment type="caution">
    <text evidence="8">The sequence shown here is derived from an EMBL/GenBank/DDBJ whole genome shotgun (WGS) entry which is preliminary data.</text>
</comment>
<evidence type="ECO:0000313" key="9">
    <source>
        <dbReference type="Proteomes" id="UP000722750"/>
    </source>
</evidence>
<dbReference type="GO" id="GO:0003735">
    <property type="term" value="F:structural constituent of ribosome"/>
    <property type="evidence" value="ECO:0007669"/>
    <property type="project" value="InterPro"/>
</dbReference>
<dbReference type="HAMAP" id="MF_00291_B">
    <property type="entry name" value="Ribosomal_uS2_B"/>
    <property type="match status" value="1"/>
</dbReference>
<dbReference type="InterPro" id="IPR023591">
    <property type="entry name" value="Ribosomal_uS2_flav_dom_sf"/>
</dbReference>
<dbReference type="CDD" id="cd01425">
    <property type="entry name" value="RPS2"/>
    <property type="match status" value="1"/>
</dbReference>
<evidence type="ECO:0000256" key="5">
    <source>
        <dbReference type="HAMAP-Rule" id="MF_00291"/>
    </source>
</evidence>
<comment type="similarity">
    <text evidence="1 5 6">Belongs to the universal ribosomal protein uS2 family.</text>
</comment>
<evidence type="ECO:0000256" key="1">
    <source>
        <dbReference type="ARBA" id="ARBA00006242"/>
    </source>
</evidence>
<protein>
    <recommendedName>
        <fullName evidence="4 5">Small ribosomal subunit protein uS2</fullName>
    </recommendedName>
</protein>
<dbReference type="PRINTS" id="PR00395">
    <property type="entry name" value="RIBOSOMALS2"/>
</dbReference>
<feature type="region of interest" description="Disordered" evidence="7">
    <location>
        <begin position="223"/>
        <end position="243"/>
    </location>
</feature>
<dbReference type="PANTHER" id="PTHR12534">
    <property type="entry name" value="30S RIBOSOMAL PROTEIN S2 PROKARYOTIC AND ORGANELLAR"/>
    <property type="match status" value="1"/>
</dbReference>
<dbReference type="InterPro" id="IPR001865">
    <property type="entry name" value="Ribosomal_uS2"/>
</dbReference>
<dbReference type="GO" id="GO:0022627">
    <property type="term" value="C:cytosolic small ribosomal subunit"/>
    <property type="evidence" value="ECO:0007669"/>
    <property type="project" value="TreeGrafter"/>
</dbReference>
<reference evidence="8" key="1">
    <citation type="journal article" date="2021" name="ISME J.">
        <title>Fine-scale metabolic discontinuity in a stratified prokaryote microbiome of a Red Sea deep halocline.</title>
        <authorList>
            <person name="Michoud G."/>
            <person name="Ngugi D.K."/>
            <person name="Barozzi A."/>
            <person name="Merlino G."/>
            <person name="Calleja M.L."/>
            <person name="Delgado-Huertas A."/>
            <person name="Moran X.A.G."/>
            <person name="Daffonchio D."/>
        </authorList>
    </citation>
    <scope>NUCLEOTIDE SEQUENCE</scope>
    <source>
        <strain evidence="8">SuakinDeep_MAG55_1</strain>
    </source>
</reference>
<evidence type="ECO:0000256" key="2">
    <source>
        <dbReference type="ARBA" id="ARBA00022980"/>
    </source>
</evidence>
<dbReference type="Pfam" id="PF00318">
    <property type="entry name" value="Ribosomal_S2"/>
    <property type="match status" value="1"/>
</dbReference>
<evidence type="ECO:0000256" key="3">
    <source>
        <dbReference type="ARBA" id="ARBA00023274"/>
    </source>
</evidence>
<keyword evidence="3 5" id="KW-0687">Ribonucleoprotein</keyword>
<dbReference type="InterPro" id="IPR018130">
    <property type="entry name" value="Ribosomal_uS2_CS"/>
</dbReference>
<dbReference type="Proteomes" id="UP000722750">
    <property type="component" value="Unassembled WGS sequence"/>
</dbReference>
<dbReference type="PROSITE" id="PS00963">
    <property type="entry name" value="RIBOSOMAL_S2_2"/>
    <property type="match status" value="1"/>
</dbReference>
<gene>
    <name evidence="5" type="primary">rpsB</name>
    <name evidence="8" type="ORF">MAG551_02060</name>
</gene>
<evidence type="ECO:0000313" key="8">
    <source>
        <dbReference type="EMBL" id="MBS1258994.1"/>
    </source>
</evidence>
<dbReference type="SUPFAM" id="SSF52313">
    <property type="entry name" value="Ribosomal protein S2"/>
    <property type="match status" value="1"/>
</dbReference>
<dbReference type="GO" id="GO:0006412">
    <property type="term" value="P:translation"/>
    <property type="evidence" value="ECO:0007669"/>
    <property type="project" value="UniProtKB-UniRule"/>
</dbReference>
<name>A0A941W3S3_9BACT</name>
<dbReference type="InterPro" id="IPR005706">
    <property type="entry name" value="Ribosomal_uS2_bac/mit/plastid"/>
</dbReference>
<evidence type="ECO:0000256" key="6">
    <source>
        <dbReference type="RuleBase" id="RU003631"/>
    </source>
</evidence>
<proteinExistence type="inferred from homology"/>
<dbReference type="NCBIfam" id="TIGR01011">
    <property type="entry name" value="rpsB_bact"/>
    <property type="match status" value="1"/>
</dbReference>
<accession>A0A941W3S3</accession>
<organism evidence="8 9">
    <name type="scientific">Candidatus Scalindua arabica</name>
    <dbReference type="NCBI Taxonomy" id="1127984"/>
    <lineage>
        <taxon>Bacteria</taxon>
        <taxon>Pseudomonadati</taxon>
        <taxon>Planctomycetota</taxon>
        <taxon>Candidatus Brocadiia</taxon>
        <taxon>Candidatus Brocadiales</taxon>
        <taxon>Candidatus Scalinduaceae</taxon>
        <taxon>Candidatus Scalindua</taxon>
    </lineage>
</organism>
<sequence>MPIVSLQELVDAGFHFGHRTSRWNPRMKPYIFGKRNLIHIINLKETVRGLITACKFLNKVSSNREEILFVGTKWQAKDAIVAEAKRSNMHYVCERWLGGTLTNFETIRKRLKRLEELEEMESNGSIHNYSKKMISSLTRERKKITKNLEGIKNMNKLPSVLVVVDPKKEHIAIKEAIKMGIPTICLADSDCDPDLIDICVPGNDDAIRAIRLFLSKTADAVLEEQPSVKTEEESKVLQEQESV</sequence>
<dbReference type="AlphaFoldDB" id="A0A941W3S3"/>
<dbReference type="PANTHER" id="PTHR12534:SF0">
    <property type="entry name" value="SMALL RIBOSOMAL SUBUNIT PROTEIN US2M"/>
    <property type="match status" value="1"/>
</dbReference>
<dbReference type="FunFam" id="1.10.287.610:FF:000001">
    <property type="entry name" value="30S ribosomal protein S2"/>
    <property type="match status" value="1"/>
</dbReference>
<dbReference type="Gene3D" id="3.40.50.10490">
    <property type="entry name" value="Glucose-6-phosphate isomerase like protein, domain 1"/>
    <property type="match status" value="1"/>
</dbReference>
<keyword evidence="2 5" id="KW-0689">Ribosomal protein</keyword>
<feature type="compositionally biased region" description="Basic and acidic residues" evidence="7">
    <location>
        <begin position="229"/>
        <end position="243"/>
    </location>
</feature>
<dbReference type="Gene3D" id="1.10.287.610">
    <property type="entry name" value="Helix hairpin bin"/>
    <property type="match status" value="1"/>
</dbReference>
<dbReference type="EMBL" id="JAANXD010000077">
    <property type="protein sequence ID" value="MBS1258994.1"/>
    <property type="molecule type" value="Genomic_DNA"/>
</dbReference>
<evidence type="ECO:0000256" key="4">
    <source>
        <dbReference type="ARBA" id="ARBA00035256"/>
    </source>
</evidence>